<dbReference type="RefSeq" id="WP_003376612.1">
    <property type="nucleotide sequence ID" value="NZ_ACSJ01000007.1"/>
</dbReference>
<keyword evidence="1" id="KW-0812">Transmembrane</keyword>
<dbReference type="Proteomes" id="UP000006160">
    <property type="component" value="Unassembled WGS sequence"/>
</dbReference>
<comment type="caution">
    <text evidence="2">The sequence shown here is derived from an EMBL/GenBank/DDBJ whole genome shotgun (WGS) entry which is preliminary data.</text>
</comment>
<protein>
    <recommendedName>
        <fullName evidence="4">RDD family protein</fullName>
    </recommendedName>
</protein>
<evidence type="ECO:0008006" key="4">
    <source>
        <dbReference type="Google" id="ProtNLM"/>
    </source>
</evidence>
<name>A0A9P2G837_CLOBO</name>
<evidence type="ECO:0000313" key="2">
    <source>
        <dbReference type="EMBL" id="EES91626.1"/>
    </source>
</evidence>
<gene>
    <name evidence="2" type="ORF">CLG_B0688</name>
</gene>
<feature type="transmembrane region" description="Helical" evidence="1">
    <location>
        <begin position="74"/>
        <end position="93"/>
    </location>
</feature>
<keyword evidence="1" id="KW-0472">Membrane</keyword>
<evidence type="ECO:0000313" key="3">
    <source>
        <dbReference type="Proteomes" id="UP000006160"/>
    </source>
</evidence>
<proteinExistence type="predicted"/>
<organism evidence="2 3">
    <name type="scientific">Clostridium botulinum D str. 1873</name>
    <dbReference type="NCBI Taxonomy" id="592027"/>
    <lineage>
        <taxon>Bacteria</taxon>
        <taxon>Bacillati</taxon>
        <taxon>Bacillota</taxon>
        <taxon>Clostridia</taxon>
        <taxon>Eubacteriales</taxon>
        <taxon>Clostridiaceae</taxon>
        <taxon>Clostridium</taxon>
    </lineage>
</organism>
<dbReference type="EMBL" id="ACSJ01000007">
    <property type="protein sequence ID" value="EES91626.1"/>
    <property type="molecule type" value="Genomic_DNA"/>
</dbReference>
<evidence type="ECO:0000256" key="1">
    <source>
        <dbReference type="SAM" id="Phobius"/>
    </source>
</evidence>
<reference evidence="2 3" key="1">
    <citation type="submission" date="2009-10" db="EMBL/GenBank/DDBJ databases">
        <authorList>
            <person name="Shrivastava S."/>
            <person name="Brinkac L.B."/>
            <person name="Brown J.L."/>
            <person name="Bruce D.B."/>
            <person name="Detter C."/>
            <person name="Green L.D."/>
            <person name="Munk C.A."/>
            <person name="Rogers Y.C."/>
            <person name="Tapia R."/>
            <person name="Saunders E.S."/>
            <person name="Sims D.R."/>
            <person name="Smith L.A."/>
            <person name="Smith T.J."/>
            <person name="Sutton G."/>
            <person name="Brettin T."/>
        </authorList>
    </citation>
    <scope>NUCLEOTIDE SEQUENCE [LARGE SCALE GENOMIC DNA]</scope>
    <source>
        <strain evidence="3">D str. 1873</strain>
    </source>
</reference>
<sequence length="109" mass="12381">MSEEIKNDVKSEDELIKTEENNLESKITFKDTFVSNLVDILVTLGLSIVALFIIDGILRVTAGYYVTQKVQMTVIIYLIISLIYTSVMQIKSYDTIGMRVSKLKINKVK</sequence>
<dbReference type="AlphaFoldDB" id="A0A9P2G837"/>
<keyword evidence="1" id="KW-1133">Transmembrane helix</keyword>
<accession>A0A9P2G837</accession>
<feature type="transmembrane region" description="Helical" evidence="1">
    <location>
        <begin position="33"/>
        <end position="54"/>
    </location>
</feature>